<evidence type="ECO:0000313" key="2">
    <source>
        <dbReference type="EMBL" id="NMO16572.1"/>
    </source>
</evidence>
<evidence type="ECO:0000256" key="1">
    <source>
        <dbReference type="SAM" id="SignalP"/>
    </source>
</evidence>
<gene>
    <name evidence="2" type="ORF">HG543_17155</name>
</gene>
<dbReference type="RefSeq" id="WP_169345859.1">
    <property type="nucleotide sequence ID" value="NZ_JABBJJ010000071.1"/>
</dbReference>
<keyword evidence="1" id="KW-0732">Signal</keyword>
<name>A0A848LEC7_9BACT</name>
<protein>
    <recommendedName>
        <fullName evidence="4">Lipoprotein</fullName>
    </recommendedName>
</protein>
<sequence length="165" mass="18433">MTPVPDFSSARAVLTLLLTLFLASPAWAGDESPAASTKTQVKSPKGRQQLLGEHPLTLQWLTFDKTKPGKATVTEEDGVLMLQGEQRAPNGDHLIVEGMVESVDEKTFVLVGRVVTQVNHINDGKACLREGRFTFRITGKRRYWRMKEMDNPCEGVTDYVDVFLR</sequence>
<proteinExistence type="predicted"/>
<organism evidence="2 3">
    <name type="scientific">Pyxidicoccus fallax</name>
    <dbReference type="NCBI Taxonomy" id="394095"/>
    <lineage>
        <taxon>Bacteria</taxon>
        <taxon>Pseudomonadati</taxon>
        <taxon>Myxococcota</taxon>
        <taxon>Myxococcia</taxon>
        <taxon>Myxococcales</taxon>
        <taxon>Cystobacterineae</taxon>
        <taxon>Myxococcaceae</taxon>
        <taxon>Pyxidicoccus</taxon>
    </lineage>
</organism>
<reference evidence="2 3" key="1">
    <citation type="submission" date="2020-04" db="EMBL/GenBank/DDBJ databases">
        <title>Draft genome of Pyxidicoccus fallax type strain.</title>
        <authorList>
            <person name="Whitworth D.E."/>
        </authorList>
    </citation>
    <scope>NUCLEOTIDE SEQUENCE [LARGE SCALE GENOMIC DNA]</scope>
    <source>
        <strain evidence="2 3">DSM 14698</strain>
    </source>
</reference>
<evidence type="ECO:0008006" key="4">
    <source>
        <dbReference type="Google" id="ProtNLM"/>
    </source>
</evidence>
<dbReference type="EMBL" id="JABBJJ010000071">
    <property type="protein sequence ID" value="NMO16572.1"/>
    <property type="molecule type" value="Genomic_DNA"/>
</dbReference>
<feature type="signal peptide" evidence="1">
    <location>
        <begin position="1"/>
        <end position="28"/>
    </location>
</feature>
<feature type="chain" id="PRO_5032867477" description="Lipoprotein" evidence="1">
    <location>
        <begin position="29"/>
        <end position="165"/>
    </location>
</feature>
<evidence type="ECO:0000313" key="3">
    <source>
        <dbReference type="Proteomes" id="UP000518300"/>
    </source>
</evidence>
<dbReference type="AlphaFoldDB" id="A0A848LEC7"/>
<dbReference type="Proteomes" id="UP000518300">
    <property type="component" value="Unassembled WGS sequence"/>
</dbReference>
<keyword evidence="3" id="KW-1185">Reference proteome</keyword>
<comment type="caution">
    <text evidence="2">The sequence shown here is derived from an EMBL/GenBank/DDBJ whole genome shotgun (WGS) entry which is preliminary data.</text>
</comment>
<accession>A0A848LEC7</accession>